<gene>
    <name evidence="1" type="ORF">TCMB3V08_LOCUS8454</name>
</gene>
<accession>A0A7R9PAS3</accession>
<proteinExistence type="predicted"/>
<evidence type="ECO:0000313" key="1">
    <source>
        <dbReference type="EMBL" id="CAD7575877.1"/>
    </source>
</evidence>
<reference evidence="1" key="1">
    <citation type="submission" date="2020-11" db="EMBL/GenBank/DDBJ databases">
        <authorList>
            <person name="Tran Van P."/>
        </authorList>
    </citation>
    <scope>NUCLEOTIDE SEQUENCE</scope>
</reference>
<dbReference type="AlphaFoldDB" id="A0A7R9PAS3"/>
<organism evidence="1">
    <name type="scientific">Timema californicum</name>
    <name type="common">California timema</name>
    <name type="synonym">Walking stick</name>
    <dbReference type="NCBI Taxonomy" id="61474"/>
    <lineage>
        <taxon>Eukaryota</taxon>
        <taxon>Metazoa</taxon>
        <taxon>Ecdysozoa</taxon>
        <taxon>Arthropoda</taxon>
        <taxon>Hexapoda</taxon>
        <taxon>Insecta</taxon>
        <taxon>Pterygota</taxon>
        <taxon>Neoptera</taxon>
        <taxon>Polyneoptera</taxon>
        <taxon>Phasmatodea</taxon>
        <taxon>Timematodea</taxon>
        <taxon>Timematoidea</taxon>
        <taxon>Timematidae</taxon>
        <taxon>Timema</taxon>
    </lineage>
</organism>
<protein>
    <submittedName>
        <fullName evidence="1">(California timema) hypothetical protein</fullName>
    </submittedName>
</protein>
<dbReference type="EMBL" id="OE183645">
    <property type="protein sequence ID" value="CAD7575877.1"/>
    <property type="molecule type" value="Genomic_DNA"/>
</dbReference>
<sequence length="70" mass="7799">MVPFHGTSSLCKTIGRSESLLTVQELYALRCISQTLCGGSHKLQEEQVLVFRDNTAEDKENDAGRVVFLK</sequence>
<name>A0A7R9PAS3_TIMCA</name>